<dbReference type="Gene3D" id="3.40.50.300">
    <property type="entry name" value="P-loop containing nucleotide triphosphate hydrolases"/>
    <property type="match status" value="1"/>
</dbReference>
<dbReference type="Pfam" id="PF20469">
    <property type="entry name" value="OLD-like_TOPRIM"/>
    <property type="match status" value="1"/>
</dbReference>
<dbReference type="InterPro" id="IPR051396">
    <property type="entry name" value="Bact_Antivir_Def_Nuclease"/>
</dbReference>
<reference evidence="4 5" key="1">
    <citation type="submission" date="2020-07" db="EMBL/GenBank/DDBJ databases">
        <authorList>
            <person name="Khare M."/>
        </authorList>
    </citation>
    <scope>NUCLEOTIDE SEQUENCE [LARGE SCALE GENOMIC DNA]</scope>
    <source>
        <strain evidence="4 5">P8776</strain>
    </source>
</reference>
<evidence type="ECO:0000259" key="3">
    <source>
        <dbReference type="Pfam" id="PF20469"/>
    </source>
</evidence>
<feature type="domain" description="OLD protein-like TOPRIM" evidence="3">
    <location>
        <begin position="402"/>
        <end position="467"/>
    </location>
</feature>
<gene>
    <name evidence="4" type="ORF">H0H28_07745</name>
</gene>
<dbReference type="CDD" id="cd01026">
    <property type="entry name" value="TOPRIM_OLD"/>
    <property type="match status" value="1"/>
</dbReference>
<accession>A0A838WS91</accession>
<dbReference type="RefSeq" id="WP_181729822.1">
    <property type="nucleotide sequence ID" value="NZ_JACEOR010000305.1"/>
</dbReference>
<evidence type="ECO:0000313" key="5">
    <source>
        <dbReference type="Proteomes" id="UP000580709"/>
    </source>
</evidence>
<protein>
    <submittedName>
        <fullName evidence="4">AAA family ATPase</fullName>
    </submittedName>
</protein>
<dbReference type="InterPro" id="IPR034139">
    <property type="entry name" value="TOPRIM_OLD"/>
</dbReference>
<feature type="domain" description="ATPase AAA-type core" evidence="2">
    <location>
        <begin position="28"/>
        <end position="352"/>
    </location>
</feature>
<dbReference type="EMBL" id="JACEOR010000305">
    <property type="protein sequence ID" value="MBA4505212.1"/>
    <property type="molecule type" value="Genomic_DNA"/>
</dbReference>
<comment type="caution">
    <text evidence="4">The sequence shown here is derived from an EMBL/GenBank/DDBJ whole genome shotgun (WGS) entry which is preliminary data.</text>
</comment>
<organism evidence="4 5">
    <name type="scientific">Corynebacterium sanguinis</name>
    <dbReference type="NCBI Taxonomy" id="2594913"/>
    <lineage>
        <taxon>Bacteria</taxon>
        <taxon>Bacillati</taxon>
        <taxon>Actinomycetota</taxon>
        <taxon>Actinomycetes</taxon>
        <taxon>Mycobacteriales</taxon>
        <taxon>Corynebacteriaceae</taxon>
        <taxon>Corynebacterium</taxon>
    </lineage>
</organism>
<evidence type="ECO:0000256" key="1">
    <source>
        <dbReference type="SAM" id="MobiDB-lite"/>
    </source>
</evidence>
<proteinExistence type="predicted"/>
<dbReference type="GO" id="GO:0016887">
    <property type="term" value="F:ATP hydrolysis activity"/>
    <property type="evidence" value="ECO:0007669"/>
    <property type="project" value="InterPro"/>
</dbReference>
<dbReference type="InterPro" id="IPR003959">
    <property type="entry name" value="ATPase_AAA_core"/>
</dbReference>
<evidence type="ECO:0000313" key="4">
    <source>
        <dbReference type="EMBL" id="MBA4505212.1"/>
    </source>
</evidence>
<name>A0A838WS91_9CORY</name>
<dbReference type="InterPro" id="IPR027417">
    <property type="entry name" value="P-loop_NTPase"/>
</dbReference>
<dbReference type="AlphaFoldDB" id="A0A838WS91"/>
<evidence type="ECO:0000259" key="2">
    <source>
        <dbReference type="Pfam" id="PF13304"/>
    </source>
</evidence>
<sequence>MALHISRLRIRNFRNFSDCEIEPFPTPAVIVGENGVGKSNLLHALRLVLDPDLPDSARRLRPEDVHEGASGPCGVGLSGGAEVVIEVELSGFDDDDEALSILSDALVDLRTPKRARLTYRFSPLERLEIDPEVGELGEAKFSIDKTYSPDDYDFRLDQGDNDLKSVRRVRRFVSVRVLPALRDAESDLARWNRSPLRTLLEDLDLDPEQLKTVAEAIDVAADSLAKDPEIDDLQKRLADRLRASVGPQLPVNPTVGITSTNPDRLLRSLRLFIDSARTRSVTDTSLGAANILYLGMLLESLAVQRAAKKFATTILGIEEPEAHLHVTVQRRLFRHLLATEPAMLLTTHSPHITAVAPLNSLLLLRQIGSETVARTTLGADLNALERADISRYLDVSRAELVFARYILLVEGTAETILLPAIANAAGFDLDEYGVVIVNVAGTDFTPYRKLLGKKGLDIPSAVLTDGDPLPQSQKSNEQGLRRASDLLVDDSSRKQVTDRIPELNAGVKCGNPQVSELRQELQNVCAMENIHVGDHTLELDLLPLLGDEMVAAFADLSTKKKSANMARDVFAILAATGYAAALSAATTDLAKMADEEPQGRCSDRQRRARVLNRIEAVSKGRFAQRWAAHIAETDLRAKLLSLRKVFDPEIDEELCAGVESTSDELLEGAGTARSWLRGLDWASQQARNKPLLEARELNGD</sequence>
<dbReference type="Pfam" id="PF13304">
    <property type="entry name" value="AAA_21"/>
    <property type="match status" value="1"/>
</dbReference>
<dbReference type="SUPFAM" id="SSF52540">
    <property type="entry name" value="P-loop containing nucleoside triphosphate hydrolases"/>
    <property type="match status" value="1"/>
</dbReference>
<feature type="region of interest" description="Disordered" evidence="1">
    <location>
        <begin position="462"/>
        <end position="482"/>
    </location>
</feature>
<keyword evidence="5" id="KW-1185">Reference proteome</keyword>
<dbReference type="GO" id="GO:0005524">
    <property type="term" value="F:ATP binding"/>
    <property type="evidence" value="ECO:0007669"/>
    <property type="project" value="InterPro"/>
</dbReference>
<dbReference type="PANTHER" id="PTHR43581">
    <property type="entry name" value="ATP/GTP PHOSPHATASE"/>
    <property type="match status" value="1"/>
</dbReference>
<dbReference type="PANTHER" id="PTHR43581:SF4">
    <property type="entry name" value="ATP_GTP PHOSPHATASE"/>
    <property type="match status" value="1"/>
</dbReference>
<dbReference type="Proteomes" id="UP000580709">
    <property type="component" value="Unassembled WGS sequence"/>
</dbReference>